<proteinExistence type="inferred from homology"/>
<protein>
    <submittedName>
        <fullName evidence="6">Protease Do-like 14</fullName>
    </submittedName>
</protein>
<evidence type="ECO:0000256" key="3">
    <source>
        <dbReference type="ARBA" id="ARBA00022801"/>
    </source>
</evidence>
<dbReference type="Pfam" id="PF13365">
    <property type="entry name" value="Trypsin_2"/>
    <property type="match status" value="1"/>
</dbReference>
<evidence type="ECO:0000259" key="4">
    <source>
        <dbReference type="SMART" id="SM00228"/>
    </source>
</evidence>
<evidence type="ECO:0000256" key="2">
    <source>
        <dbReference type="ARBA" id="ARBA00022670"/>
    </source>
</evidence>
<dbReference type="PRINTS" id="PR00834">
    <property type="entry name" value="PROTEASES2C"/>
</dbReference>
<dbReference type="SMART" id="SM00228">
    <property type="entry name" value="PDZ"/>
    <property type="match status" value="1"/>
</dbReference>
<evidence type="ECO:0000313" key="6">
    <source>
        <dbReference type="RefSeq" id="XP_027352809.1"/>
    </source>
</evidence>
<accession>A0A8B8LDH4</accession>
<keyword evidence="2" id="KW-0645">Protease</keyword>
<dbReference type="PANTHER" id="PTHR22939:SF125">
    <property type="entry name" value="PROTEASE DO-LIKE 14-RELATED"/>
    <property type="match status" value="1"/>
</dbReference>
<dbReference type="Gene3D" id="2.30.42.10">
    <property type="match status" value="1"/>
</dbReference>
<dbReference type="Pfam" id="PF17820">
    <property type="entry name" value="PDZ_6"/>
    <property type="match status" value="1"/>
</dbReference>
<dbReference type="InterPro" id="IPR041489">
    <property type="entry name" value="PDZ_6"/>
</dbReference>
<evidence type="ECO:0000256" key="1">
    <source>
        <dbReference type="ARBA" id="ARBA00010541"/>
    </source>
</evidence>
<evidence type="ECO:0000313" key="5">
    <source>
        <dbReference type="Proteomes" id="UP000694853"/>
    </source>
</evidence>
<dbReference type="GO" id="GO:0006508">
    <property type="term" value="P:proteolysis"/>
    <property type="evidence" value="ECO:0007669"/>
    <property type="project" value="UniProtKB-KW"/>
</dbReference>
<comment type="similarity">
    <text evidence="1">Belongs to the peptidase S1C family.</text>
</comment>
<dbReference type="InterPro" id="IPR036034">
    <property type="entry name" value="PDZ_sf"/>
</dbReference>
<dbReference type="AlphaFoldDB" id="A0A8B8LDH4"/>
<dbReference type="InterPro" id="IPR001940">
    <property type="entry name" value="Peptidase_S1C"/>
</dbReference>
<dbReference type="GeneID" id="113863431"/>
<sequence length="386" mass="41504">MVGHFNRSCVVGAAAIVAFGLNLLCSNNDNGYRMLAPYSYKVSPIPLSHISKEASGDVCDGSKPGDCFGRDTIANAVAKVVPAVVHISTPVDGHAFTVGRVCSGIIINKGGTILTCAHMFDLQRYWRSYGKVNVTLSDGRSYEGTVLNVDRPSDIAIVKIISETALPEAKIGSSIGLSPGDWVIAIGCPFNLKNTVTAGIVSRVGRKSSELGFSGVPREYLQTNCACTPENSGGPLVNMDGEVVGMNITHVRDDDELSFTLPIEFVCKIIEHFKKSRRGVQPWLGLQMLDLDEIFIAQLKKQDASFPNVSKGILVPMVTPASPGDRAGFHPDDVVIEFDGKPVESVDEVIEILGDKIGMPMMVLVKRSCDELVTLTVIPGERNLDV</sequence>
<gene>
    <name evidence="6" type="primary">LOC113863431</name>
</gene>
<feature type="domain" description="PDZ" evidence="4">
    <location>
        <begin position="282"/>
        <end position="369"/>
    </location>
</feature>
<name>A0A8B8LDH4_ABRPR</name>
<dbReference type="GO" id="GO:0004252">
    <property type="term" value="F:serine-type endopeptidase activity"/>
    <property type="evidence" value="ECO:0007669"/>
    <property type="project" value="InterPro"/>
</dbReference>
<dbReference type="SUPFAM" id="SSF50494">
    <property type="entry name" value="Trypsin-like serine proteases"/>
    <property type="match status" value="1"/>
</dbReference>
<keyword evidence="3" id="KW-0378">Hydrolase</keyword>
<dbReference type="OrthoDB" id="4217619at2759"/>
<dbReference type="InterPro" id="IPR001478">
    <property type="entry name" value="PDZ"/>
</dbReference>
<dbReference type="InterPro" id="IPR009003">
    <property type="entry name" value="Peptidase_S1_PA"/>
</dbReference>
<dbReference type="PANTHER" id="PTHR22939">
    <property type="entry name" value="SERINE PROTEASE FAMILY S1C HTRA-RELATED"/>
    <property type="match status" value="1"/>
</dbReference>
<keyword evidence="5" id="KW-1185">Reference proteome</keyword>
<reference evidence="6" key="2">
    <citation type="submission" date="2025-08" db="UniProtKB">
        <authorList>
            <consortium name="RefSeq"/>
        </authorList>
    </citation>
    <scope>IDENTIFICATION</scope>
    <source>
        <tissue evidence="6">Young leaves</tissue>
    </source>
</reference>
<organism evidence="5 6">
    <name type="scientific">Abrus precatorius</name>
    <name type="common">Indian licorice</name>
    <name type="synonym">Glycine abrus</name>
    <dbReference type="NCBI Taxonomy" id="3816"/>
    <lineage>
        <taxon>Eukaryota</taxon>
        <taxon>Viridiplantae</taxon>
        <taxon>Streptophyta</taxon>
        <taxon>Embryophyta</taxon>
        <taxon>Tracheophyta</taxon>
        <taxon>Spermatophyta</taxon>
        <taxon>Magnoliopsida</taxon>
        <taxon>eudicotyledons</taxon>
        <taxon>Gunneridae</taxon>
        <taxon>Pentapetalae</taxon>
        <taxon>rosids</taxon>
        <taxon>fabids</taxon>
        <taxon>Fabales</taxon>
        <taxon>Fabaceae</taxon>
        <taxon>Papilionoideae</taxon>
        <taxon>50 kb inversion clade</taxon>
        <taxon>NPAAA clade</taxon>
        <taxon>indigoferoid/millettioid clade</taxon>
        <taxon>Abreae</taxon>
        <taxon>Abrus</taxon>
    </lineage>
</organism>
<dbReference type="KEGG" id="aprc:113863431"/>
<dbReference type="Gene3D" id="2.40.10.120">
    <property type="match status" value="1"/>
</dbReference>
<dbReference type="Proteomes" id="UP000694853">
    <property type="component" value="Unplaced"/>
</dbReference>
<dbReference type="RefSeq" id="XP_027352809.1">
    <property type="nucleotide sequence ID" value="XM_027497008.1"/>
</dbReference>
<dbReference type="SUPFAM" id="SSF50156">
    <property type="entry name" value="PDZ domain-like"/>
    <property type="match status" value="1"/>
</dbReference>
<reference evidence="5" key="1">
    <citation type="journal article" date="2019" name="Toxins">
        <title>Detection of Abrin-Like and Prepropulchellin-Like Toxin Genes and Transcripts Using Whole Genome Sequencing and Full-Length Transcript Sequencing of Abrus precatorius.</title>
        <authorList>
            <person name="Hovde B.T."/>
            <person name="Daligault H.E."/>
            <person name="Hanschen E.R."/>
            <person name="Kunde Y.A."/>
            <person name="Johnson M.B."/>
            <person name="Starkenburg S.R."/>
            <person name="Johnson S.L."/>
        </authorList>
    </citation>
    <scope>NUCLEOTIDE SEQUENCE [LARGE SCALE GENOMIC DNA]</scope>
</reference>